<keyword evidence="10 14" id="KW-1133">Transmembrane helix</keyword>
<evidence type="ECO:0000256" key="3">
    <source>
        <dbReference type="ARBA" id="ARBA00012438"/>
    </source>
</evidence>
<evidence type="ECO:0000313" key="18">
    <source>
        <dbReference type="Proteomes" id="UP000745859"/>
    </source>
</evidence>
<feature type="transmembrane region" description="Helical" evidence="14">
    <location>
        <begin position="197"/>
        <end position="219"/>
    </location>
</feature>
<accession>A0ABX0UET8</accession>
<evidence type="ECO:0000256" key="2">
    <source>
        <dbReference type="ARBA" id="ARBA00004141"/>
    </source>
</evidence>
<evidence type="ECO:0000256" key="7">
    <source>
        <dbReference type="ARBA" id="ARBA00022741"/>
    </source>
</evidence>
<name>A0ABX0UET8_9FLAO</name>
<gene>
    <name evidence="17" type="ORF">FHR24_002427</name>
</gene>
<feature type="coiled-coil region" evidence="13">
    <location>
        <begin position="232"/>
        <end position="260"/>
    </location>
</feature>
<keyword evidence="18" id="KW-1185">Reference proteome</keyword>
<keyword evidence="12 14" id="KW-0472">Membrane</keyword>
<dbReference type="EMBL" id="JAASQL010000003">
    <property type="protein sequence ID" value="NIJ45956.1"/>
    <property type="molecule type" value="Genomic_DNA"/>
</dbReference>
<comment type="caution">
    <text evidence="17">The sequence shown here is derived from an EMBL/GenBank/DDBJ whole genome shotgun (WGS) entry which is preliminary data.</text>
</comment>
<dbReference type="InterPro" id="IPR036890">
    <property type="entry name" value="HATPase_C_sf"/>
</dbReference>
<dbReference type="InterPro" id="IPR005467">
    <property type="entry name" value="His_kinase_dom"/>
</dbReference>
<dbReference type="InterPro" id="IPR003594">
    <property type="entry name" value="HATPase_dom"/>
</dbReference>
<dbReference type="SMART" id="SM00086">
    <property type="entry name" value="PAC"/>
    <property type="match status" value="1"/>
</dbReference>
<reference evidence="17 18" key="1">
    <citation type="submission" date="2020-03" db="EMBL/GenBank/DDBJ databases">
        <title>Genomic Encyclopedia of Type Strains, Phase IV (KMG-IV): sequencing the most valuable type-strain genomes for metagenomic binning, comparative biology and taxonomic classification.</title>
        <authorList>
            <person name="Goeker M."/>
        </authorList>
    </citation>
    <scope>NUCLEOTIDE SEQUENCE [LARGE SCALE GENOMIC DNA]</scope>
    <source>
        <strain evidence="17 18">DSM 101599</strain>
    </source>
</reference>
<proteinExistence type="predicted"/>
<keyword evidence="9" id="KW-0067">ATP-binding</keyword>
<evidence type="ECO:0000256" key="14">
    <source>
        <dbReference type="SAM" id="Phobius"/>
    </source>
</evidence>
<dbReference type="Pfam" id="PF13675">
    <property type="entry name" value="PilJ"/>
    <property type="match status" value="1"/>
</dbReference>
<keyword evidence="13" id="KW-0175">Coiled coil</keyword>
<dbReference type="InterPro" id="IPR000014">
    <property type="entry name" value="PAS"/>
</dbReference>
<evidence type="ECO:0000256" key="8">
    <source>
        <dbReference type="ARBA" id="ARBA00022777"/>
    </source>
</evidence>
<keyword evidence="8" id="KW-0418">Kinase</keyword>
<dbReference type="Gene3D" id="3.30.450.20">
    <property type="entry name" value="PAS domain"/>
    <property type="match status" value="1"/>
</dbReference>
<feature type="domain" description="PAC" evidence="16">
    <location>
        <begin position="326"/>
        <end position="380"/>
    </location>
</feature>
<evidence type="ECO:0000256" key="5">
    <source>
        <dbReference type="ARBA" id="ARBA00022679"/>
    </source>
</evidence>
<dbReference type="Pfam" id="PF02518">
    <property type="entry name" value="HATPase_c"/>
    <property type="match status" value="1"/>
</dbReference>
<dbReference type="PANTHER" id="PTHR24421:SF10">
    <property type="entry name" value="NITRATE_NITRITE SENSOR PROTEIN NARQ"/>
    <property type="match status" value="1"/>
</dbReference>
<keyword evidence="4" id="KW-0597">Phosphoprotein</keyword>
<dbReference type="RefSeq" id="WP_167189045.1">
    <property type="nucleotide sequence ID" value="NZ_JAASQL010000003.1"/>
</dbReference>
<evidence type="ECO:0000256" key="6">
    <source>
        <dbReference type="ARBA" id="ARBA00022692"/>
    </source>
</evidence>
<evidence type="ECO:0000256" key="4">
    <source>
        <dbReference type="ARBA" id="ARBA00022553"/>
    </source>
</evidence>
<dbReference type="SUPFAM" id="SSF55874">
    <property type="entry name" value="ATPase domain of HSP90 chaperone/DNA topoisomerase II/histidine kinase"/>
    <property type="match status" value="1"/>
</dbReference>
<evidence type="ECO:0000256" key="13">
    <source>
        <dbReference type="SAM" id="Coils"/>
    </source>
</evidence>
<organism evidence="17 18">
    <name type="scientific">Wenyingzhuangia heitensis</name>
    <dbReference type="NCBI Taxonomy" id="1487859"/>
    <lineage>
        <taxon>Bacteria</taxon>
        <taxon>Pseudomonadati</taxon>
        <taxon>Bacteroidota</taxon>
        <taxon>Flavobacteriia</taxon>
        <taxon>Flavobacteriales</taxon>
        <taxon>Flavobacteriaceae</taxon>
        <taxon>Wenyingzhuangia</taxon>
    </lineage>
</organism>
<dbReference type="PROSITE" id="PS50109">
    <property type="entry name" value="HIS_KIN"/>
    <property type="match status" value="1"/>
</dbReference>
<comment type="catalytic activity">
    <reaction evidence="1">
        <text>ATP + protein L-histidine = ADP + protein N-phospho-L-histidine.</text>
        <dbReference type="EC" id="2.7.13.3"/>
    </reaction>
</comment>
<dbReference type="CDD" id="cd00130">
    <property type="entry name" value="PAS"/>
    <property type="match status" value="1"/>
</dbReference>
<dbReference type="Gene3D" id="3.30.565.10">
    <property type="entry name" value="Histidine kinase-like ATPase, C-terminal domain"/>
    <property type="match status" value="1"/>
</dbReference>
<dbReference type="InterPro" id="IPR001610">
    <property type="entry name" value="PAC"/>
</dbReference>
<keyword evidence="6 14" id="KW-0812">Transmembrane</keyword>
<dbReference type="Pfam" id="PF07730">
    <property type="entry name" value="HisKA_3"/>
    <property type="match status" value="1"/>
</dbReference>
<dbReference type="EC" id="2.7.13.3" evidence="3"/>
<dbReference type="PANTHER" id="PTHR24421">
    <property type="entry name" value="NITRATE/NITRITE SENSOR PROTEIN NARX-RELATED"/>
    <property type="match status" value="1"/>
</dbReference>
<evidence type="ECO:0000256" key="11">
    <source>
        <dbReference type="ARBA" id="ARBA00023012"/>
    </source>
</evidence>
<evidence type="ECO:0000259" key="15">
    <source>
        <dbReference type="PROSITE" id="PS50109"/>
    </source>
</evidence>
<comment type="subcellular location">
    <subcellularLocation>
        <location evidence="2">Membrane</location>
        <topology evidence="2">Multi-pass membrane protein</topology>
    </subcellularLocation>
</comment>
<keyword evidence="5" id="KW-0808">Transferase</keyword>
<keyword evidence="7" id="KW-0547">Nucleotide-binding</keyword>
<evidence type="ECO:0000256" key="9">
    <source>
        <dbReference type="ARBA" id="ARBA00022840"/>
    </source>
</evidence>
<dbReference type="SMART" id="SM00387">
    <property type="entry name" value="HATPase_c"/>
    <property type="match status" value="1"/>
</dbReference>
<dbReference type="InterPro" id="IPR029095">
    <property type="entry name" value="NarX-like_N"/>
</dbReference>
<dbReference type="NCBIfam" id="TIGR00229">
    <property type="entry name" value="sensory_box"/>
    <property type="match status" value="1"/>
</dbReference>
<dbReference type="Proteomes" id="UP000745859">
    <property type="component" value="Unassembled WGS sequence"/>
</dbReference>
<dbReference type="InterPro" id="IPR000700">
    <property type="entry name" value="PAS-assoc_C"/>
</dbReference>
<dbReference type="Gene3D" id="1.20.5.1930">
    <property type="match status" value="1"/>
</dbReference>
<evidence type="ECO:0000313" key="17">
    <source>
        <dbReference type="EMBL" id="NIJ45956.1"/>
    </source>
</evidence>
<evidence type="ECO:0000256" key="12">
    <source>
        <dbReference type="ARBA" id="ARBA00023136"/>
    </source>
</evidence>
<evidence type="ECO:0000256" key="10">
    <source>
        <dbReference type="ARBA" id="ARBA00022989"/>
    </source>
</evidence>
<dbReference type="PROSITE" id="PS50113">
    <property type="entry name" value="PAC"/>
    <property type="match status" value="1"/>
</dbReference>
<feature type="domain" description="Histidine kinase" evidence="15">
    <location>
        <begin position="414"/>
        <end position="606"/>
    </location>
</feature>
<keyword evidence="11" id="KW-0902">Two-component regulatory system</keyword>
<dbReference type="CDD" id="cd16917">
    <property type="entry name" value="HATPase_UhpB-NarQ-NarX-like"/>
    <property type="match status" value="1"/>
</dbReference>
<evidence type="ECO:0000259" key="16">
    <source>
        <dbReference type="PROSITE" id="PS50113"/>
    </source>
</evidence>
<dbReference type="InterPro" id="IPR050482">
    <property type="entry name" value="Sensor_HK_TwoCompSys"/>
</dbReference>
<feature type="transmembrane region" description="Helical" evidence="14">
    <location>
        <begin position="20"/>
        <end position="42"/>
    </location>
</feature>
<dbReference type="Pfam" id="PF13426">
    <property type="entry name" value="PAS_9"/>
    <property type="match status" value="1"/>
</dbReference>
<dbReference type="InterPro" id="IPR035965">
    <property type="entry name" value="PAS-like_dom_sf"/>
</dbReference>
<protein>
    <recommendedName>
        <fullName evidence="3">histidine kinase</fullName>
        <ecNumber evidence="3">2.7.13.3</ecNumber>
    </recommendedName>
</protein>
<evidence type="ECO:0000256" key="1">
    <source>
        <dbReference type="ARBA" id="ARBA00000085"/>
    </source>
</evidence>
<dbReference type="InterPro" id="IPR011712">
    <property type="entry name" value="Sig_transdc_His_kin_sub3_dim/P"/>
</dbReference>
<sequence length="613" mass="70712">MKSTSIDTIPQSANNTLKQYHVLYLLALSVIAVITLISQVLIQKHLDNQIHDSHLINYAARLRTNSQALAKLSLKLLNGENLKTTSKDFETTLLQWKNTHESLLLGNEFLSLPKNKNLDMFELYKIIDRPYRSILNAGSAVVELMEEGDIKNLSIIKPYINTILENEYSYFLGMEMIVFDYDRISRTNIADLKKIEYTLLGIVFLMLMLEAFFIFIPLANKIKISFSGLIESEEKAKELAKALKENNKILEQSHNELREVNFALEKASYLVKIDADGNIIYANDKYCHVTKYNMNTLIGKPIFYNNMGGDESIIYKHIKSNEVRKEVWQGEIFDHASDGTGFWLDVTVMPVINKKGEVDQFLVIGFDITLRKKTEEELRLLSEEKLRRQKIIQKVRNKATLIGQEKERKRVAAEIHDGIGQMLTSLRIQVEFLEEKNPKNVKEISLLYQLIHSIVNETRRICFELQPNILEDFGLKSALSDLIKNIRKNTGYNIVYEDHYDIQEKLPERDIAIYRIVQETLNNAVKHSKAEKITVFIESDAEFITLQIRDNGVGFSYDSNHIFEVKNNTHGIRNIKERVELLNAKLLINSELEKGTVIKVEIPIDRSLDLEEI</sequence>
<dbReference type="SUPFAM" id="SSF55785">
    <property type="entry name" value="PYP-like sensor domain (PAS domain)"/>
    <property type="match status" value="1"/>
</dbReference>